<keyword evidence="19" id="KW-1185">Reference proteome</keyword>
<keyword evidence="8" id="KW-0408">Iron</keyword>
<dbReference type="SUPFAM" id="SSF56935">
    <property type="entry name" value="Porins"/>
    <property type="match status" value="1"/>
</dbReference>
<evidence type="ECO:0000256" key="8">
    <source>
        <dbReference type="ARBA" id="ARBA00023004"/>
    </source>
</evidence>
<dbReference type="AlphaFoldDB" id="A0A5R9QTZ7"/>
<dbReference type="InterPro" id="IPR011662">
    <property type="entry name" value="Secretin/TonB_short_N"/>
</dbReference>
<dbReference type="EMBL" id="SWDV01000028">
    <property type="protein sequence ID" value="TLX73535.1"/>
    <property type="molecule type" value="Genomic_DNA"/>
</dbReference>
<dbReference type="OrthoDB" id="8663017at2"/>
<dbReference type="Gene3D" id="2.170.130.10">
    <property type="entry name" value="TonB-dependent receptor, plug domain"/>
    <property type="match status" value="1"/>
</dbReference>
<dbReference type="Gene3D" id="3.55.50.30">
    <property type="match status" value="1"/>
</dbReference>
<keyword evidence="4 14" id="KW-1134">Transmembrane beta strand</keyword>
<dbReference type="PANTHER" id="PTHR32552">
    <property type="entry name" value="FERRICHROME IRON RECEPTOR-RELATED"/>
    <property type="match status" value="1"/>
</dbReference>
<dbReference type="InterPro" id="IPR010105">
    <property type="entry name" value="TonB_sidphr_rcpt"/>
</dbReference>
<dbReference type="InterPro" id="IPR000531">
    <property type="entry name" value="Beta-barrel_TonB"/>
</dbReference>
<proteinExistence type="inferred from homology"/>
<keyword evidence="3 14" id="KW-0813">Transport</keyword>
<gene>
    <name evidence="18" type="ORF">FAS41_20270</name>
</gene>
<evidence type="ECO:0000256" key="11">
    <source>
        <dbReference type="ARBA" id="ARBA00023136"/>
    </source>
</evidence>
<evidence type="ECO:0000256" key="2">
    <source>
        <dbReference type="ARBA" id="ARBA00009810"/>
    </source>
</evidence>
<dbReference type="InterPro" id="IPR012910">
    <property type="entry name" value="Plug_dom"/>
</dbReference>
<evidence type="ECO:0000256" key="16">
    <source>
        <dbReference type="SAM" id="SignalP"/>
    </source>
</evidence>
<comment type="caution">
    <text evidence="18">The sequence shown here is derived from an EMBL/GenBank/DDBJ whole genome shotgun (WGS) entry which is preliminary data.</text>
</comment>
<organism evidence="18 19">
    <name type="scientific">Pseudomonas nicosulfuronedens</name>
    <dbReference type="NCBI Taxonomy" id="2571105"/>
    <lineage>
        <taxon>Bacteria</taxon>
        <taxon>Pseudomonadati</taxon>
        <taxon>Pseudomonadota</taxon>
        <taxon>Gammaproteobacteria</taxon>
        <taxon>Pseudomonadales</taxon>
        <taxon>Pseudomonadaceae</taxon>
        <taxon>Pseudomonas</taxon>
    </lineage>
</organism>
<dbReference type="InterPro" id="IPR039426">
    <property type="entry name" value="TonB-dep_rcpt-like"/>
</dbReference>
<evidence type="ECO:0000313" key="18">
    <source>
        <dbReference type="EMBL" id="TLX73535.1"/>
    </source>
</evidence>
<evidence type="ECO:0000256" key="14">
    <source>
        <dbReference type="PROSITE-ProRule" id="PRU01360"/>
    </source>
</evidence>
<keyword evidence="13 14" id="KW-0998">Cell outer membrane</keyword>
<comment type="similarity">
    <text evidence="2 14 15">Belongs to the TonB-dependent receptor family.</text>
</comment>
<keyword evidence="10 15" id="KW-0798">TonB box</keyword>
<evidence type="ECO:0000256" key="15">
    <source>
        <dbReference type="RuleBase" id="RU003357"/>
    </source>
</evidence>
<evidence type="ECO:0000256" key="6">
    <source>
        <dbReference type="ARBA" id="ARBA00022692"/>
    </source>
</evidence>
<evidence type="ECO:0000256" key="7">
    <source>
        <dbReference type="ARBA" id="ARBA00022729"/>
    </source>
</evidence>
<dbReference type="Pfam" id="PF00593">
    <property type="entry name" value="TonB_dep_Rec_b-barrel"/>
    <property type="match status" value="1"/>
</dbReference>
<dbReference type="Proteomes" id="UP000306635">
    <property type="component" value="Unassembled WGS sequence"/>
</dbReference>
<dbReference type="GO" id="GO:0015344">
    <property type="term" value="F:siderophore uptake transmembrane transporter activity"/>
    <property type="evidence" value="ECO:0007669"/>
    <property type="project" value="TreeGrafter"/>
</dbReference>
<evidence type="ECO:0000256" key="1">
    <source>
        <dbReference type="ARBA" id="ARBA00004571"/>
    </source>
</evidence>
<evidence type="ECO:0000259" key="17">
    <source>
        <dbReference type="SMART" id="SM00965"/>
    </source>
</evidence>
<keyword evidence="7 16" id="KW-0732">Signal</keyword>
<dbReference type="GO" id="GO:0015891">
    <property type="term" value="P:siderophore transport"/>
    <property type="evidence" value="ECO:0007669"/>
    <property type="project" value="InterPro"/>
</dbReference>
<dbReference type="PROSITE" id="PS52016">
    <property type="entry name" value="TONB_DEPENDENT_REC_3"/>
    <property type="match status" value="1"/>
</dbReference>
<feature type="domain" description="Secretin/TonB short N-terminal" evidence="17">
    <location>
        <begin position="68"/>
        <end position="119"/>
    </location>
</feature>
<feature type="signal peptide" evidence="16">
    <location>
        <begin position="1"/>
        <end position="39"/>
    </location>
</feature>
<dbReference type="CDD" id="cd01347">
    <property type="entry name" value="ligand_gated_channel"/>
    <property type="match status" value="1"/>
</dbReference>
<comment type="subcellular location">
    <subcellularLocation>
        <location evidence="1 14">Cell outer membrane</location>
        <topology evidence="1 14">Multi-pass membrane protein</topology>
    </subcellularLocation>
</comment>
<evidence type="ECO:0000256" key="4">
    <source>
        <dbReference type="ARBA" id="ARBA00022452"/>
    </source>
</evidence>
<keyword evidence="12 18" id="KW-0675">Receptor</keyword>
<name>A0A5R9QTZ7_9PSED</name>
<evidence type="ECO:0000256" key="12">
    <source>
        <dbReference type="ARBA" id="ARBA00023170"/>
    </source>
</evidence>
<accession>A0A5R9QTZ7</accession>
<dbReference type="GO" id="GO:0009279">
    <property type="term" value="C:cell outer membrane"/>
    <property type="evidence" value="ECO:0007669"/>
    <property type="project" value="UniProtKB-SubCell"/>
</dbReference>
<dbReference type="InterPro" id="IPR036942">
    <property type="entry name" value="Beta-barrel_TonB_sf"/>
</dbReference>
<keyword evidence="9" id="KW-0406">Ion transport</keyword>
<keyword evidence="11 14" id="KW-0472">Membrane</keyword>
<dbReference type="SMART" id="SM00965">
    <property type="entry name" value="STN"/>
    <property type="match status" value="1"/>
</dbReference>
<dbReference type="FunFam" id="2.170.130.10:FF:000010">
    <property type="entry name" value="Ferripyoverdine receptor"/>
    <property type="match status" value="1"/>
</dbReference>
<evidence type="ECO:0000256" key="5">
    <source>
        <dbReference type="ARBA" id="ARBA00022496"/>
    </source>
</evidence>
<protein>
    <submittedName>
        <fullName evidence="18">TonB-dependent siderophore receptor</fullName>
    </submittedName>
</protein>
<keyword evidence="6 14" id="KW-0812">Transmembrane</keyword>
<sequence>MSGTRPQLRRSRFHAIPLALSGALLAVSPPLLVTPTAWAQDVQAQYSFDIPAGTLEDTIAVFSSVAGVTVSYEPGTAQGRQSPGVRGRFAAGTALMLLLDGSGLQAVERQAGSYTLHPTQGNAESALQMSETIIMGQGMGEMTENSGAYTTGLVSVGSKTPVSLKETPQSVSVITRQLIEDQRLDTLPDAMKRTPGITVRNGSYNSQQFYSRGFPIDNLQIDGAAPMDIGTGIGTFYSNRQYDMAMYDHVEVLRGASGLLGGTGDPGGIVNLVRKRPLDHYQLKLETSAGSWDNYRSEIDLTGPLAFDGRLRGRMVAAYNDRQYFMDNRSTERPLLYGVLEADLDDATLVTVGGSYDKVKQNGTGDGLPRYSTGGDVHLPRHSWYTTNAAWADSYTREYFAKLDHYFNENWKFNTSYTYSYNGSTTEGIIPYGSVDETTNTGPYWWGSYIDSWSKQSVFDLNLSGHFDAFGRQHELLLGADYQKVTSRWRSAQGMVDKGGLIDLWDPSSTPLPSNESNHNFFRDYSPNTREQYGLYSTLRLQLSDPLKLVVGARAQRFKFEQAYSMRNANGTGPWVEQDRVSDREPTTLIPFGGLIYALDDQWSTYASYSEVFKPQAQKFKGPEASPSSIEPMTGKTYETGIKGELLDGRLNVSAALFYTKREHQAATDPSYPNPPFSYSGSCCFVAQDKVTSKGIDLEATGELAPGWEILAGYTYNQVHNDTEETLYSTVTPKHLFKLWTTYTLPGDFAAWRVGGGVTAQSPTYVSGTAYRFDPSGNVIDSRDYDFSQSGYAVYDALVEYKVDDHWTVAVNGNNLFDRRYYASVGTSEYGNYYGEPRNFTLTLRGAFD</sequence>
<dbReference type="Gene3D" id="2.40.170.20">
    <property type="entry name" value="TonB-dependent receptor, beta-barrel domain"/>
    <property type="match status" value="1"/>
</dbReference>
<evidence type="ECO:0000256" key="10">
    <source>
        <dbReference type="ARBA" id="ARBA00023077"/>
    </source>
</evidence>
<dbReference type="Pfam" id="PF07715">
    <property type="entry name" value="Plug"/>
    <property type="match status" value="1"/>
</dbReference>
<dbReference type="GO" id="GO:0038023">
    <property type="term" value="F:signaling receptor activity"/>
    <property type="evidence" value="ECO:0007669"/>
    <property type="project" value="InterPro"/>
</dbReference>
<dbReference type="RefSeq" id="WP_138525234.1">
    <property type="nucleotide sequence ID" value="NZ_JAOCBK010000005.1"/>
</dbReference>
<evidence type="ECO:0000256" key="13">
    <source>
        <dbReference type="ARBA" id="ARBA00023237"/>
    </source>
</evidence>
<evidence type="ECO:0000256" key="3">
    <source>
        <dbReference type="ARBA" id="ARBA00022448"/>
    </source>
</evidence>
<keyword evidence="5" id="KW-0410">Iron transport</keyword>
<dbReference type="NCBIfam" id="TIGR01783">
    <property type="entry name" value="TonB-siderophor"/>
    <property type="match status" value="1"/>
</dbReference>
<reference evidence="18 19" key="1">
    <citation type="submission" date="2019-04" db="EMBL/GenBank/DDBJ databases">
        <authorList>
            <person name="Li M."/>
        </authorList>
    </citation>
    <scope>NUCLEOTIDE SEQUENCE [LARGE SCALE GENOMIC DNA]</scope>
    <source>
        <strain evidence="18 19">LAM1902</strain>
    </source>
</reference>
<dbReference type="PANTHER" id="PTHR32552:SF74">
    <property type="entry name" value="HYDROXAMATE SIDEROPHORE RECEPTOR FHUE"/>
    <property type="match status" value="1"/>
</dbReference>
<dbReference type="InterPro" id="IPR037066">
    <property type="entry name" value="Plug_dom_sf"/>
</dbReference>
<evidence type="ECO:0000313" key="19">
    <source>
        <dbReference type="Proteomes" id="UP000306635"/>
    </source>
</evidence>
<feature type="chain" id="PRO_5024389357" evidence="16">
    <location>
        <begin position="40"/>
        <end position="849"/>
    </location>
</feature>
<evidence type="ECO:0000256" key="9">
    <source>
        <dbReference type="ARBA" id="ARBA00023065"/>
    </source>
</evidence>